<evidence type="ECO:0000313" key="3">
    <source>
        <dbReference type="Proteomes" id="UP000004116"/>
    </source>
</evidence>
<accession>G2H1L8</accession>
<evidence type="ECO:0000256" key="1">
    <source>
        <dbReference type="SAM" id="MobiDB-lite"/>
    </source>
</evidence>
<organism evidence="2 3">
    <name type="scientific">Candidatus Regiella insecticola 5.15</name>
    <dbReference type="NCBI Taxonomy" id="1005043"/>
    <lineage>
        <taxon>Bacteria</taxon>
        <taxon>Pseudomonadati</taxon>
        <taxon>Pseudomonadota</taxon>
        <taxon>Gammaproteobacteria</taxon>
        <taxon>Enterobacterales</taxon>
        <taxon>Enterobacteriaceae</taxon>
        <taxon>aphid secondary symbionts</taxon>
        <taxon>Candidatus Regiella</taxon>
    </lineage>
</organism>
<dbReference type="RefSeq" id="WP_006707597.1">
    <property type="nucleotide sequence ID" value="NZ_AGCA01000462.1"/>
</dbReference>
<feature type="compositionally biased region" description="Basic residues" evidence="1">
    <location>
        <begin position="44"/>
        <end position="61"/>
    </location>
</feature>
<dbReference type="AlphaFoldDB" id="G2H1L8"/>
<dbReference type="Proteomes" id="UP000004116">
    <property type="component" value="Unassembled WGS sequence"/>
</dbReference>
<proteinExistence type="predicted"/>
<gene>
    <name evidence="2" type="ORF">Rin_00019610</name>
</gene>
<feature type="non-terminal residue" evidence="2">
    <location>
        <position position="1"/>
    </location>
</feature>
<sequence>AFLDLLPLPKILVSRIMSQLLRDIQDNGINLVRMAQQQRERNREKKHAPTLRRPLKAPPHR</sequence>
<keyword evidence="3" id="KW-1185">Reference proteome</keyword>
<protein>
    <submittedName>
        <fullName evidence="2">Uncharacterized protein</fullName>
    </submittedName>
</protein>
<comment type="caution">
    <text evidence="2">The sequence shown here is derived from an EMBL/GenBank/DDBJ whole genome shotgun (WGS) entry which is preliminary data.</text>
</comment>
<reference evidence="2 3" key="1">
    <citation type="journal article" date="2012" name="Genome Res.">
        <title>Genomic basis of endosymbiont-conferred protection against an insect parasitoid.</title>
        <authorList>
            <person name="Hansen A.K."/>
            <person name="Vorburger C."/>
            <person name="Moran N.A."/>
        </authorList>
    </citation>
    <scope>NUCLEOTIDE SEQUENCE [LARGE SCALE GENOMIC DNA]</scope>
    <source>
        <strain evidence="3">R5.15</strain>
    </source>
</reference>
<dbReference type="EMBL" id="AGCA01000462">
    <property type="protein sequence ID" value="EGY28108.1"/>
    <property type="molecule type" value="Genomic_DNA"/>
</dbReference>
<name>G2H1L8_9ENTR</name>
<evidence type="ECO:0000313" key="2">
    <source>
        <dbReference type="EMBL" id="EGY28108.1"/>
    </source>
</evidence>
<feature type="region of interest" description="Disordered" evidence="1">
    <location>
        <begin position="36"/>
        <end position="61"/>
    </location>
</feature>